<comment type="caution">
    <text evidence="1">The sequence shown here is derived from an EMBL/GenBank/DDBJ whole genome shotgun (WGS) entry which is preliminary data.</text>
</comment>
<dbReference type="InterPro" id="IPR025336">
    <property type="entry name" value="SCO4226-like"/>
</dbReference>
<sequence length="91" mass="10282">MPKYVIEREIPKAGRFSPQELRAISQKSCSVLNQMGPQIQWVQSYVTDDKVYCVYIAPNEEMVREHARKGGFPADRVSAVKTVIDPTTAEP</sequence>
<dbReference type="InterPro" id="IPR042557">
    <property type="entry name" value="SCO4226"/>
</dbReference>
<reference evidence="1 2" key="1">
    <citation type="journal article" date="2019" name="Nat. Microbiol.">
        <title>Mediterranean grassland soil C-N compound turnover is dependent on rainfall and depth, and is mediated by genomically divergent microorganisms.</title>
        <authorList>
            <person name="Diamond S."/>
            <person name="Andeer P.F."/>
            <person name="Li Z."/>
            <person name="Crits-Christoph A."/>
            <person name="Burstein D."/>
            <person name="Anantharaman K."/>
            <person name="Lane K.R."/>
            <person name="Thomas B.C."/>
            <person name="Pan C."/>
            <person name="Northen T.R."/>
            <person name="Banfield J.F."/>
        </authorList>
    </citation>
    <scope>NUCLEOTIDE SEQUENCE [LARGE SCALE GENOMIC DNA]</scope>
    <source>
        <strain evidence="1">NP_6</strain>
    </source>
</reference>
<protein>
    <submittedName>
        <fullName evidence="1">DUF4242 domain-containing protein</fullName>
    </submittedName>
</protein>
<evidence type="ECO:0000313" key="1">
    <source>
        <dbReference type="EMBL" id="TMI80164.1"/>
    </source>
</evidence>
<dbReference type="Gene3D" id="3.30.70.3090">
    <property type="entry name" value="ORF SCO4226, nickel-binding ferredoxin-like monomer"/>
    <property type="match status" value="1"/>
</dbReference>
<accession>A0A537J9D7</accession>
<dbReference type="Pfam" id="PF14026">
    <property type="entry name" value="SCO4226-like"/>
    <property type="match status" value="1"/>
</dbReference>
<dbReference type="AlphaFoldDB" id="A0A537J9D7"/>
<name>A0A537J9D7_9BACT</name>
<dbReference type="EMBL" id="VBAN01000277">
    <property type="protein sequence ID" value="TMI80164.1"/>
    <property type="molecule type" value="Genomic_DNA"/>
</dbReference>
<dbReference type="Proteomes" id="UP000318093">
    <property type="component" value="Unassembled WGS sequence"/>
</dbReference>
<proteinExistence type="predicted"/>
<gene>
    <name evidence="1" type="ORF">E6H03_08895</name>
</gene>
<organism evidence="1 2">
    <name type="scientific">Candidatus Segetimicrobium genomatis</name>
    <dbReference type="NCBI Taxonomy" id="2569760"/>
    <lineage>
        <taxon>Bacteria</taxon>
        <taxon>Bacillati</taxon>
        <taxon>Candidatus Sysuimicrobiota</taxon>
        <taxon>Candidatus Sysuimicrobiia</taxon>
        <taxon>Candidatus Sysuimicrobiales</taxon>
        <taxon>Candidatus Segetimicrobiaceae</taxon>
        <taxon>Candidatus Segetimicrobium</taxon>
    </lineage>
</organism>
<evidence type="ECO:0000313" key="2">
    <source>
        <dbReference type="Proteomes" id="UP000318093"/>
    </source>
</evidence>